<evidence type="ECO:0000313" key="2">
    <source>
        <dbReference type="Proteomes" id="UP000075809"/>
    </source>
</evidence>
<protein>
    <submittedName>
        <fullName evidence="1">Uncharacterized protein</fullName>
    </submittedName>
</protein>
<dbReference type="Proteomes" id="UP000075809">
    <property type="component" value="Unassembled WGS sequence"/>
</dbReference>
<dbReference type="AlphaFoldDB" id="A0A151WFM1"/>
<name>A0A151WFM1_9HYME</name>
<organism evidence="1 2">
    <name type="scientific">Mycetomoellerius zeteki</name>
    <dbReference type="NCBI Taxonomy" id="64791"/>
    <lineage>
        <taxon>Eukaryota</taxon>
        <taxon>Metazoa</taxon>
        <taxon>Ecdysozoa</taxon>
        <taxon>Arthropoda</taxon>
        <taxon>Hexapoda</taxon>
        <taxon>Insecta</taxon>
        <taxon>Pterygota</taxon>
        <taxon>Neoptera</taxon>
        <taxon>Endopterygota</taxon>
        <taxon>Hymenoptera</taxon>
        <taxon>Apocrita</taxon>
        <taxon>Aculeata</taxon>
        <taxon>Formicoidea</taxon>
        <taxon>Formicidae</taxon>
        <taxon>Myrmicinae</taxon>
        <taxon>Mycetomoellerius</taxon>
    </lineage>
</organism>
<gene>
    <name evidence="1" type="ORF">ALC60_14385</name>
</gene>
<accession>A0A151WFM1</accession>
<reference evidence="1 2" key="1">
    <citation type="submission" date="2015-09" db="EMBL/GenBank/DDBJ databases">
        <title>Trachymyrmex zeteki WGS genome.</title>
        <authorList>
            <person name="Nygaard S."/>
            <person name="Hu H."/>
            <person name="Boomsma J."/>
            <person name="Zhang G."/>
        </authorList>
    </citation>
    <scope>NUCLEOTIDE SEQUENCE [LARGE SCALE GENOMIC DNA]</scope>
    <source>
        <strain evidence="1">Tzet28-1</strain>
        <tissue evidence="1">Whole body</tissue>
    </source>
</reference>
<proteinExistence type="predicted"/>
<sequence>MLSKRMTAKSLEAKPEIQASKRTVKVMRELRPAAFVSVEDFICLVVDLLSGNMTFALADDVEDDDEEDDEGNCCCCDDNDDLFDNMFSRWPASVTSALKRATHQRGAFAICASKTPAVPCASRERGATNYQMSRCTPELGRLGHVERRLRVNHHFHRSNCEIRTRDTRVQQ</sequence>
<evidence type="ECO:0000313" key="1">
    <source>
        <dbReference type="EMBL" id="KYQ46636.1"/>
    </source>
</evidence>
<dbReference type="EMBL" id="KQ983211">
    <property type="protein sequence ID" value="KYQ46636.1"/>
    <property type="molecule type" value="Genomic_DNA"/>
</dbReference>
<keyword evidence="2" id="KW-1185">Reference proteome</keyword>